<protein>
    <recommendedName>
        <fullName evidence="5">Signal peptidase I</fullName>
        <ecNumber evidence="5">3.4.21.89</ecNumber>
    </recommendedName>
</protein>
<dbReference type="Gene3D" id="2.60.40.1260">
    <property type="entry name" value="Lamin Tail domain"/>
    <property type="match status" value="1"/>
</dbReference>
<accession>A0A1F6DGY6</accession>
<keyword evidence="2 7" id="KW-0812">Transmembrane</keyword>
<comment type="subcellular location">
    <subcellularLocation>
        <location evidence="1">Membrane</location>
    </subcellularLocation>
</comment>
<dbReference type="InterPro" id="IPR001733">
    <property type="entry name" value="Peptidase_S26B"/>
</dbReference>
<feature type="transmembrane region" description="Helical" evidence="7">
    <location>
        <begin position="6"/>
        <end position="30"/>
    </location>
</feature>
<evidence type="ECO:0000256" key="6">
    <source>
        <dbReference type="SAM" id="MobiDB-lite"/>
    </source>
</evidence>
<dbReference type="GO" id="GO:0016020">
    <property type="term" value="C:membrane"/>
    <property type="evidence" value="ECO:0007669"/>
    <property type="project" value="UniProtKB-SubCell"/>
</dbReference>
<evidence type="ECO:0000313" key="9">
    <source>
        <dbReference type="EMBL" id="OGG60668.1"/>
    </source>
</evidence>
<evidence type="ECO:0000256" key="4">
    <source>
        <dbReference type="ARBA" id="ARBA00023136"/>
    </source>
</evidence>
<dbReference type="GO" id="GO:0006465">
    <property type="term" value="P:signal peptide processing"/>
    <property type="evidence" value="ECO:0007669"/>
    <property type="project" value="UniProtKB-UniRule"/>
</dbReference>
<feature type="compositionally biased region" description="Acidic residues" evidence="6">
    <location>
        <begin position="488"/>
        <end position="498"/>
    </location>
</feature>
<dbReference type="Pfam" id="PF00932">
    <property type="entry name" value="LTD"/>
    <property type="match status" value="1"/>
</dbReference>
<dbReference type="SUPFAM" id="SSF74853">
    <property type="entry name" value="Lamin A/C globular tail domain"/>
    <property type="match status" value="1"/>
</dbReference>
<dbReference type="AlphaFoldDB" id="A0A1F6DGY6"/>
<dbReference type="Proteomes" id="UP000176377">
    <property type="component" value="Unassembled WGS sequence"/>
</dbReference>
<dbReference type="InterPro" id="IPR036415">
    <property type="entry name" value="Lamin_tail_dom_sf"/>
</dbReference>
<dbReference type="EC" id="3.4.21.89" evidence="5"/>
<evidence type="ECO:0000256" key="1">
    <source>
        <dbReference type="ARBA" id="ARBA00004370"/>
    </source>
</evidence>
<dbReference type="SUPFAM" id="SSF51306">
    <property type="entry name" value="LexA/Signal peptidase"/>
    <property type="match status" value="1"/>
</dbReference>
<evidence type="ECO:0000313" key="10">
    <source>
        <dbReference type="Proteomes" id="UP000176377"/>
    </source>
</evidence>
<evidence type="ECO:0000256" key="5">
    <source>
        <dbReference type="NCBIfam" id="TIGR02228"/>
    </source>
</evidence>
<dbReference type="EMBL" id="MFLA01000004">
    <property type="protein sequence ID" value="OGG60668.1"/>
    <property type="molecule type" value="Genomic_DNA"/>
</dbReference>
<dbReference type="PROSITE" id="PS51841">
    <property type="entry name" value="LTD"/>
    <property type="match status" value="1"/>
</dbReference>
<comment type="caution">
    <text evidence="9">The sequence shown here is derived from an EMBL/GenBank/DDBJ whole genome shotgun (WGS) entry which is preliminary data.</text>
</comment>
<dbReference type="InterPro" id="IPR036286">
    <property type="entry name" value="LexA/Signal_pep-like_sf"/>
</dbReference>
<keyword evidence="3 7" id="KW-1133">Transmembrane helix</keyword>
<evidence type="ECO:0000256" key="2">
    <source>
        <dbReference type="ARBA" id="ARBA00022692"/>
    </source>
</evidence>
<feature type="transmembrane region" description="Helical" evidence="7">
    <location>
        <begin position="237"/>
        <end position="261"/>
    </location>
</feature>
<dbReference type="PANTHER" id="PTHR10806">
    <property type="entry name" value="SIGNAL PEPTIDASE COMPLEX CATALYTIC SUBUNIT SEC11"/>
    <property type="match status" value="1"/>
</dbReference>
<dbReference type="PANTHER" id="PTHR10806:SF6">
    <property type="entry name" value="SIGNAL PEPTIDASE COMPLEX CATALYTIC SUBUNIT SEC11"/>
    <property type="match status" value="1"/>
</dbReference>
<feature type="domain" description="LTD" evidence="8">
    <location>
        <begin position="270"/>
        <end position="396"/>
    </location>
</feature>
<name>A0A1F6DGY6_9BACT</name>
<evidence type="ECO:0000256" key="3">
    <source>
        <dbReference type="ARBA" id="ARBA00022989"/>
    </source>
</evidence>
<feature type="region of interest" description="Disordered" evidence="6">
    <location>
        <begin position="444"/>
        <end position="566"/>
    </location>
</feature>
<evidence type="ECO:0000259" key="8">
    <source>
        <dbReference type="PROSITE" id="PS51841"/>
    </source>
</evidence>
<dbReference type="InterPro" id="IPR001322">
    <property type="entry name" value="Lamin_tail_dom"/>
</dbReference>
<feature type="compositionally biased region" description="Pro residues" evidence="6">
    <location>
        <begin position="528"/>
        <end position="537"/>
    </location>
</feature>
<gene>
    <name evidence="9" type="ORF">A2765_03790</name>
</gene>
<dbReference type="GO" id="GO:0004252">
    <property type="term" value="F:serine-type endopeptidase activity"/>
    <property type="evidence" value="ECO:0007669"/>
    <property type="project" value="UniProtKB-UniRule"/>
</dbReference>
<sequence length="566" mass="60192">MRFINIFFYTVFIAVLLGIAGLLVGSMLPIPGNIEIKIVKSGSMEPNIPTGAVVIVKPESAYLKGDVITFGKDTKTDIPTTHRIIASAGEGTGTTYTTKGDANEEQDPTQVVARDVIGKVVFSLPYAGFILDFARQPLGFGLLIGVPAALVILEESLTIFKEARAALRRRKRGGGDDDIEVSGGGRDEDGAPLRMMHARRYRMDEIFVPMFVEPGIFHKEWWHKNLRMHKDAYGTSTALVLGLVFMSTLFAGASGGTIAYFSDIERSIGNIFRAGVWADPQDIVLNEFLPFPDASANGLDFGNDASNEPDGEWVELYNNGNVPLDLADWYLSDESGGLGNQQAVISGGNTDTDGTIIPAHGWLVIYFNKPVLNNTGDTIFLYTDADVLVDSYTYDNPSTFCEFELTPGAANAGSGSGVPGNGNSGDCNAALVAPNKSYARIPDGTGAFVDPIPTPGGPNIADPAPTEARAENSEQPEGEVLGESTDTPPEEPEADPPPEDTTPPETTPEDITPPEPESGQTPANEPISPLPSEPIPAPTENSSEPPADTVSETVAAEPVSEPAPQI</sequence>
<feature type="transmembrane region" description="Helical" evidence="7">
    <location>
        <begin position="140"/>
        <end position="160"/>
    </location>
</feature>
<proteinExistence type="predicted"/>
<reference evidence="9 10" key="1">
    <citation type="journal article" date="2016" name="Nat. Commun.">
        <title>Thousands of microbial genomes shed light on interconnected biogeochemical processes in an aquifer system.</title>
        <authorList>
            <person name="Anantharaman K."/>
            <person name="Brown C.T."/>
            <person name="Hug L.A."/>
            <person name="Sharon I."/>
            <person name="Castelle C.J."/>
            <person name="Probst A.J."/>
            <person name="Thomas B.C."/>
            <person name="Singh A."/>
            <person name="Wilkins M.J."/>
            <person name="Karaoz U."/>
            <person name="Brodie E.L."/>
            <person name="Williams K.H."/>
            <person name="Hubbard S.S."/>
            <person name="Banfield J.F."/>
        </authorList>
    </citation>
    <scope>NUCLEOTIDE SEQUENCE [LARGE SCALE GENOMIC DNA]</scope>
</reference>
<dbReference type="NCBIfam" id="TIGR02228">
    <property type="entry name" value="sigpep_I_arch"/>
    <property type="match status" value="1"/>
</dbReference>
<dbReference type="CDD" id="cd06530">
    <property type="entry name" value="S26_SPase_I"/>
    <property type="match status" value="1"/>
</dbReference>
<evidence type="ECO:0000256" key="7">
    <source>
        <dbReference type="SAM" id="Phobius"/>
    </source>
</evidence>
<dbReference type="InterPro" id="IPR019533">
    <property type="entry name" value="Peptidase_S26"/>
</dbReference>
<dbReference type="GO" id="GO:0009003">
    <property type="term" value="F:signal peptidase activity"/>
    <property type="evidence" value="ECO:0007669"/>
    <property type="project" value="UniProtKB-EC"/>
</dbReference>
<keyword evidence="4 7" id="KW-0472">Membrane</keyword>
<organism evidence="9 10">
    <name type="scientific">Candidatus Kaiserbacteria bacterium RIFCSPHIGHO2_01_FULL_56_24</name>
    <dbReference type="NCBI Taxonomy" id="1798487"/>
    <lineage>
        <taxon>Bacteria</taxon>
        <taxon>Candidatus Kaiseribacteriota</taxon>
    </lineage>
</organism>